<evidence type="ECO:0000313" key="2">
    <source>
        <dbReference type="Proteomes" id="UP000789366"/>
    </source>
</evidence>
<dbReference type="Proteomes" id="UP000789366">
    <property type="component" value="Unassembled WGS sequence"/>
</dbReference>
<reference evidence="1" key="1">
    <citation type="submission" date="2021-06" db="EMBL/GenBank/DDBJ databases">
        <authorList>
            <person name="Kallberg Y."/>
            <person name="Tangrot J."/>
            <person name="Rosling A."/>
        </authorList>
    </citation>
    <scope>NUCLEOTIDE SEQUENCE</scope>
    <source>
        <strain evidence="1">28 12/20/2015</strain>
    </source>
</reference>
<organism evidence="1 2">
    <name type="scientific">Cetraspora pellucida</name>
    <dbReference type="NCBI Taxonomy" id="1433469"/>
    <lineage>
        <taxon>Eukaryota</taxon>
        <taxon>Fungi</taxon>
        <taxon>Fungi incertae sedis</taxon>
        <taxon>Mucoromycota</taxon>
        <taxon>Glomeromycotina</taxon>
        <taxon>Glomeromycetes</taxon>
        <taxon>Diversisporales</taxon>
        <taxon>Gigasporaceae</taxon>
        <taxon>Cetraspora</taxon>
    </lineage>
</organism>
<feature type="non-terminal residue" evidence="1">
    <location>
        <position position="1"/>
    </location>
</feature>
<evidence type="ECO:0000313" key="1">
    <source>
        <dbReference type="EMBL" id="CAG8623546.1"/>
    </source>
</evidence>
<dbReference type="EMBL" id="CAJVPW010011238">
    <property type="protein sequence ID" value="CAG8623546.1"/>
    <property type="molecule type" value="Genomic_DNA"/>
</dbReference>
<name>A0ACA9N1K3_9GLOM</name>
<proteinExistence type="predicted"/>
<comment type="caution">
    <text evidence="1">The sequence shown here is derived from an EMBL/GenBank/DDBJ whole genome shotgun (WGS) entry which is preliminary data.</text>
</comment>
<protein>
    <submittedName>
        <fullName evidence="1">16375_t:CDS:1</fullName>
    </submittedName>
</protein>
<keyword evidence="2" id="KW-1185">Reference proteome</keyword>
<sequence length="133" mass="15004">IAAGYTIVIDTNCLIGDLNMVRKIIQSDNCMVVVLLVASVAITYIEQAKNSVQTSKGNYVSGINFSEEFDFGEDKKKILDDLILGICLWHTKNRGVTVFITNQEKEATIMRPLYCLQMIETLELKREQEALKL</sequence>
<gene>
    <name evidence="1" type="ORF">SPELUC_LOCUS7957</name>
</gene>
<accession>A0ACA9N1K3</accession>